<dbReference type="AlphaFoldDB" id="A0A174UIB5"/>
<accession>A0A174UIB5</accession>
<reference evidence="1 2" key="1">
    <citation type="submission" date="2015-09" db="EMBL/GenBank/DDBJ databases">
        <authorList>
            <consortium name="Pathogen Informatics"/>
        </authorList>
    </citation>
    <scope>NUCLEOTIDE SEQUENCE [LARGE SCALE GENOMIC DNA]</scope>
    <source>
        <strain evidence="1 2">2789STDY5834911</strain>
    </source>
</reference>
<dbReference type="RefSeq" id="WP_055154129.1">
    <property type="nucleotide sequence ID" value="NZ_CZAW01000105.1"/>
</dbReference>
<protein>
    <submittedName>
        <fullName evidence="1">Uncharacterized protein</fullName>
    </submittedName>
</protein>
<proteinExistence type="predicted"/>
<gene>
    <name evidence="1" type="ORF">ERS852523_04349</name>
</gene>
<dbReference type="OrthoDB" id="3036086at2"/>
<evidence type="ECO:0000313" key="2">
    <source>
        <dbReference type="Proteomes" id="UP000095712"/>
    </source>
</evidence>
<sequence>MGLSSLTRYNLFMESGDSIGSGDGIVRFRDYLSVKNMYYDSARLIQGFEDIINNEERMPQMEEYQGIFDRNANEVQDLLFVQRITNQIQQQMSKKMEKEQSSSNSFKTYFRYLLKAIADYQEEVIENNFIGLSDDELIRTARRQTFLSYAYYDKGLTQALFYYFWLRSGFLYVNWMWDGANNHSSATKEKLEDALKDSNQFLFLRTTNSELRIRGNNNSIRQWCAWEIGNFYTKHKEEKYYTSFYDKTEPRNDILDTFRPMREVVLGEIR</sequence>
<name>A0A174UIB5_9FIRM</name>
<evidence type="ECO:0000313" key="1">
    <source>
        <dbReference type="EMBL" id="CUQ19817.1"/>
    </source>
</evidence>
<organism evidence="1 2">
    <name type="scientific">Blautia wexlerae</name>
    <dbReference type="NCBI Taxonomy" id="418240"/>
    <lineage>
        <taxon>Bacteria</taxon>
        <taxon>Bacillati</taxon>
        <taxon>Bacillota</taxon>
        <taxon>Clostridia</taxon>
        <taxon>Lachnospirales</taxon>
        <taxon>Lachnospiraceae</taxon>
        <taxon>Blautia</taxon>
    </lineage>
</organism>
<dbReference type="EMBL" id="CZAW01000105">
    <property type="protein sequence ID" value="CUQ19817.1"/>
    <property type="molecule type" value="Genomic_DNA"/>
</dbReference>
<dbReference type="Proteomes" id="UP000095712">
    <property type="component" value="Unassembled WGS sequence"/>
</dbReference>